<dbReference type="InterPro" id="IPR025271">
    <property type="entry name" value="CCDC28"/>
</dbReference>
<comment type="caution">
    <text evidence="2">The sequence shown here is derived from an EMBL/GenBank/DDBJ whole genome shotgun (WGS) entry which is preliminary data.</text>
</comment>
<dbReference type="Proteomes" id="UP000308267">
    <property type="component" value="Unassembled WGS sequence"/>
</dbReference>
<sequence length="138" mass="15716">MAHDQTTSAKKEDHGTSSTKENTFAIHVEDVQRMESRLLKLLDDFNSEKMLSFGPNCPYEKLNAIRDQQEDLMRLHFEQDKKMQALIESGSRRGRKPVQSLISDEGWKTTKSNVDALITKLEALSSDIHNLHKPGHPS</sequence>
<keyword evidence="3" id="KW-1185">Reference proteome</keyword>
<evidence type="ECO:0000313" key="2">
    <source>
        <dbReference type="EMBL" id="TGZ73025.1"/>
    </source>
</evidence>
<accession>A0A4S2M9B6</accession>
<proteinExistence type="predicted"/>
<dbReference type="EMBL" id="SJOL01003083">
    <property type="protein sequence ID" value="TGZ73025.1"/>
    <property type="molecule type" value="Genomic_DNA"/>
</dbReference>
<dbReference type="EMBL" id="SJOL01003083">
    <property type="protein sequence ID" value="TGZ73024.1"/>
    <property type="molecule type" value="Genomic_DNA"/>
</dbReference>
<dbReference type="AlphaFoldDB" id="A0A4S2M9B6"/>
<evidence type="ECO:0000313" key="3">
    <source>
        <dbReference type="Proteomes" id="UP000308267"/>
    </source>
</evidence>
<protein>
    <recommendedName>
        <fullName evidence="4">Coiled-coil domain-containing protein 28B</fullName>
    </recommendedName>
</protein>
<organism evidence="2 3">
    <name type="scientific">Opisthorchis felineus</name>
    <dbReference type="NCBI Taxonomy" id="147828"/>
    <lineage>
        <taxon>Eukaryota</taxon>
        <taxon>Metazoa</taxon>
        <taxon>Spiralia</taxon>
        <taxon>Lophotrochozoa</taxon>
        <taxon>Platyhelminthes</taxon>
        <taxon>Trematoda</taxon>
        <taxon>Digenea</taxon>
        <taxon>Opisthorchiida</taxon>
        <taxon>Opisthorchiata</taxon>
        <taxon>Opisthorchiidae</taxon>
        <taxon>Opisthorchis</taxon>
    </lineage>
</organism>
<feature type="region of interest" description="Disordered" evidence="1">
    <location>
        <begin position="1"/>
        <end position="24"/>
    </location>
</feature>
<feature type="compositionally biased region" description="Basic and acidic residues" evidence="1">
    <location>
        <begin position="1"/>
        <end position="15"/>
    </location>
</feature>
<dbReference type="OrthoDB" id="9977011at2759"/>
<dbReference type="Pfam" id="PF13270">
    <property type="entry name" value="CCDC28"/>
    <property type="match status" value="1"/>
</dbReference>
<reference evidence="2 3" key="1">
    <citation type="journal article" date="2019" name="BMC Genomics">
        <title>New insights from Opisthorchis felineus genome: update on genomics of the epidemiologically important liver flukes.</title>
        <authorList>
            <person name="Ershov N.I."/>
            <person name="Mordvinov V.A."/>
            <person name="Prokhortchouk E.B."/>
            <person name="Pakharukova M.Y."/>
            <person name="Gunbin K.V."/>
            <person name="Ustyantsev K."/>
            <person name="Genaev M.A."/>
            <person name="Blinov A.G."/>
            <person name="Mazur A."/>
            <person name="Boulygina E."/>
            <person name="Tsygankova S."/>
            <person name="Khrameeva E."/>
            <person name="Chekanov N."/>
            <person name="Fan G."/>
            <person name="Xiao A."/>
            <person name="Zhang H."/>
            <person name="Xu X."/>
            <person name="Yang H."/>
            <person name="Solovyev V."/>
            <person name="Lee S.M."/>
            <person name="Liu X."/>
            <person name="Afonnikov D.A."/>
            <person name="Skryabin K.G."/>
        </authorList>
    </citation>
    <scope>NUCLEOTIDE SEQUENCE [LARGE SCALE GENOMIC DNA]</scope>
    <source>
        <strain evidence="2">AK-0245</strain>
        <tissue evidence="2">Whole organism</tissue>
    </source>
</reference>
<gene>
    <name evidence="2" type="ORF">CRM22_001743</name>
</gene>
<evidence type="ECO:0008006" key="4">
    <source>
        <dbReference type="Google" id="ProtNLM"/>
    </source>
</evidence>
<dbReference type="PANTHER" id="PTHR13400">
    <property type="entry name" value="CHEMOKINE C-C MOTIF RECEPTOR 1"/>
    <property type="match status" value="1"/>
</dbReference>
<name>A0A4S2M9B6_OPIFE</name>
<dbReference type="PANTHER" id="PTHR13400:SF4">
    <property type="entry name" value="COILED-COIL DOMAIN-CONTAINING PROTEIN 28A-LIKE PROTEIN"/>
    <property type="match status" value="1"/>
</dbReference>
<dbReference type="STRING" id="147828.A0A4S2M9B6"/>
<evidence type="ECO:0000256" key="1">
    <source>
        <dbReference type="SAM" id="MobiDB-lite"/>
    </source>
</evidence>